<proteinExistence type="predicted"/>
<dbReference type="EMBL" id="CAJVQB010001132">
    <property type="protein sequence ID" value="CAG8522217.1"/>
    <property type="molecule type" value="Genomic_DNA"/>
</dbReference>
<protein>
    <submittedName>
        <fullName evidence="1">16833_t:CDS:1</fullName>
    </submittedName>
</protein>
<comment type="caution">
    <text evidence="1">The sequence shown here is derived from an EMBL/GenBank/DDBJ whole genome shotgun (WGS) entry which is preliminary data.</text>
</comment>
<keyword evidence="2" id="KW-1185">Reference proteome</keyword>
<dbReference type="Proteomes" id="UP000789901">
    <property type="component" value="Unassembled WGS sequence"/>
</dbReference>
<feature type="non-terminal residue" evidence="1">
    <location>
        <position position="1"/>
    </location>
</feature>
<evidence type="ECO:0000313" key="1">
    <source>
        <dbReference type="EMBL" id="CAG8522217.1"/>
    </source>
</evidence>
<organism evidence="1 2">
    <name type="scientific">Gigaspora margarita</name>
    <dbReference type="NCBI Taxonomy" id="4874"/>
    <lineage>
        <taxon>Eukaryota</taxon>
        <taxon>Fungi</taxon>
        <taxon>Fungi incertae sedis</taxon>
        <taxon>Mucoromycota</taxon>
        <taxon>Glomeromycotina</taxon>
        <taxon>Glomeromycetes</taxon>
        <taxon>Diversisporales</taxon>
        <taxon>Gigasporaceae</taxon>
        <taxon>Gigaspora</taxon>
    </lineage>
</organism>
<accession>A0ABM8W4F0</accession>
<evidence type="ECO:0000313" key="2">
    <source>
        <dbReference type="Proteomes" id="UP000789901"/>
    </source>
</evidence>
<gene>
    <name evidence="1" type="ORF">GMARGA_LOCUS3212</name>
</gene>
<sequence>ILPGEPTESNVINNVTETQDNLTMERDINVTDSQAFDENTTDLYEDLLQMDDYTFQLLFVNSYEFAYDPLTISSNKDKTPAD</sequence>
<name>A0ABM8W4F0_GIGMA</name>
<feature type="non-terminal residue" evidence="1">
    <location>
        <position position="82"/>
    </location>
</feature>
<reference evidence="1 2" key="1">
    <citation type="submission" date="2021-06" db="EMBL/GenBank/DDBJ databases">
        <authorList>
            <person name="Kallberg Y."/>
            <person name="Tangrot J."/>
            <person name="Rosling A."/>
        </authorList>
    </citation>
    <scope>NUCLEOTIDE SEQUENCE [LARGE SCALE GENOMIC DNA]</scope>
    <source>
        <strain evidence="1 2">120-4 pot B 10/14</strain>
    </source>
</reference>